<dbReference type="InterPro" id="IPR017927">
    <property type="entry name" value="FAD-bd_FR_type"/>
</dbReference>
<dbReference type="InterPro" id="IPR019480">
    <property type="entry name" value="Dihydroorotate_DH_Fe-S-bd"/>
</dbReference>
<dbReference type="InterPro" id="IPR050353">
    <property type="entry name" value="PyrK_electron_transfer"/>
</dbReference>
<proteinExistence type="predicted"/>
<dbReference type="InterPro" id="IPR017938">
    <property type="entry name" value="Riboflavin_synthase-like_b-brl"/>
</dbReference>
<dbReference type="SUPFAM" id="SSF63380">
    <property type="entry name" value="Riboflavin synthase domain-like"/>
    <property type="match status" value="1"/>
</dbReference>
<dbReference type="Pfam" id="PF00970">
    <property type="entry name" value="FAD_binding_6"/>
    <property type="match status" value="1"/>
</dbReference>
<dbReference type="PRINTS" id="PR00410">
    <property type="entry name" value="PHEHYDRXLASE"/>
</dbReference>
<dbReference type="Proteomes" id="UP000244906">
    <property type="component" value="Unassembled WGS sequence"/>
</dbReference>
<dbReference type="InterPro" id="IPR039261">
    <property type="entry name" value="FNR_nucleotide-bd"/>
</dbReference>
<comment type="caution">
    <text evidence="2">The sequence shown here is derived from an EMBL/GenBank/DDBJ whole genome shotgun (WGS) entry which is preliminary data.</text>
</comment>
<dbReference type="InterPro" id="IPR008333">
    <property type="entry name" value="Cbr1-like_FAD-bd_dom"/>
</dbReference>
<dbReference type="AlphaFoldDB" id="A0A2V1GWG4"/>
<reference evidence="2 3" key="1">
    <citation type="submission" date="2018-04" db="EMBL/GenBank/DDBJ databases">
        <title>Thalassorhabdus spongiae gen. nov., sp. nov., isolated from a marine sponge in South-West Iceland.</title>
        <authorList>
            <person name="Knobloch S."/>
            <person name="Daussin A."/>
            <person name="Johannsson R."/>
            <person name="Marteinsson V.T."/>
        </authorList>
    </citation>
    <scope>NUCLEOTIDE SEQUENCE [LARGE SCALE GENOMIC DNA]</scope>
    <source>
        <strain evidence="2 3">Hp12</strain>
    </source>
</reference>
<evidence type="ECO:0000313" key="3">
    <source>
        <dbReference type="Proteomes" id="UP000244906"/>
    </source>
</evidence>
<dbReference type="Pfam" id="PF00175">
    <property type="entry name" value="NAD_binding_1"/>
    <property type="match status" value="1"/>
</dbReference>
<dbReference type="PANTHER" id="PTHR43513:SF3">
    <property type="entry name" value="DIHYDROOROTATE DEHYDROGENASE B (NAD(+)), ELECTRON TRANSFER SUBUNIT-RELATED"/>
    <property type="match status" value="1"/>
</dbReference>
<keyword evidence="3" id="KW-1185">Reference proteome</keyword>
<dbReference type="InterPro" id="IPR001433">
    <property type="entry name" value="OxRdtase_FAD/NAD-bd"/>
</dbReference>
<dbReference type="OrthoDB" id="9796486at2"/>
<evidence type="ECO:0000313" key="2">
    <source>
        <dbReference type="EMBL" id="PVZ65430.1"/>
    </source>
</evidence>
<name>A0A2V1GWG4_9GAMM</name>
<dbReference type="EMBL" id="QDDL01000010">
    <property type="protein sequence ID" value="PVZ65430.1"/>
    <property type="molecule type" value="Genomic_DNA"/>
</dbReference>
<dbReference type="PANTHER" id="PTHR43513">
    <property type="entry name" value="DIHYDROOROTATE DEHYDROGENASE B (NAD(+)), ELECTRON TRANSFER SUBUNIT"/>
    <property type="match status" value="1"/>
</dbReference>
<feature type="domain" description="FAD-binding FR-type" evidence="1">
    <location>
        <begin position="9"/>
        <end position="119"/>
    </location>
</feature>
<dbReference type="SUPFAM" id="SSF52343">
    <property type="entry name" value="Ferredoxin reductase-like, C-terminal NADP-linked domain"/>
    <property type="match status" value="1"/>
</dbReference>
<dbReference type="Gene3D" id="2.40.30.10">
    <property type="entry name" value="Translation factors"/>
    <property type="match status" value="1"/>
</dbReference>
<organism evidence="2 3">
    <name type="scientific">Pelagibaculum spongiae</name>
    <dbReference type="NCBI Taxonomy" id="2080658"/>
    <lineage>
        <taxon>Bacteria</taxon>
        <taxon>Pseudomonadati</taxon>
        <taxon>Pseudomonadota</taxon>
        <taxon>Gammaproteobacteria</taxon>
        <taxon>Oceanospirillales</taxon>
        <taxon>Pelagibaculum</taxon>
    </lineage>
</organism>
<gene>
    <name evidence="2" type="ORF">DC094_18280</name>
</gene>
<sequence>MHKQQLIDHTPALMRIVDKYQDGEDLCHFTFAPFNEGESLNKDEMPDLCNINKVQPGQFMMLTIPNAGEAAFTYASMPDENGHFHCLIRKIGELTDALFELEPGAMVGGRGPMGQGWPNLKDKKVLVIAGGCGLAPVAAKVDALIEASAEPVVYFSARNEAMLVMKKERERWQEQCKLYEAVDDCSGASKSYLAGRQLADNLDQIIQDDGPFDHVITCGPEGMMLAVCRIMEGKGFPADHIWLSLERRMHCGVGLCGHCYMADHLVCVDGPTYRWDQLGELVVKEKAIRAPESPLDMGHAASNCGEEKEGCDGNGGCGCR</sequence>
<protein>
    <submittedName>
        <fullName evidence="2">Oxidoreductase</fullName>
    </submittedName>
</protein>
<dbReference type="GO" id="GO:0016491">
    <property type="term" value="F:oxidoreductase activity"/>
    <property type="evidence" value="ECO:0007669"/>
    <property type="project" value="InterPro"/>
</dbReference>
<evidence type="ECO:0000259" key="1">
    <source>
        <dbReference type="PROSITE" id="PS51384"/>
    </source>
</evidence>
<dbReference type="Gene3D" id="3.40.50.80">
    <property type="entry name" value="Nucleotide-binding domain of ferredoxin-NADP reductase (FNR) module"/>
    <property type="match status" value="1"/>
</dbReference>
<accession>A0A2V1GWG4</accession>
<dbReference type="RefSeq" id="WP_116688566.1">
    <property type="nucleotide sequence ID" value="NZ_CAWNYD010000010.1"/>
</dbReference>
<dbReference type="PROSITE" id="PS51384">
    <property type="entry name" value="FAD_FR"/>
    <property type="match status" value="1"/>
</dbReference>
<dbReference type="Pfam" id="PF10418">
    <property type="entry name" value="DHODB_Fe-S_bind"/>
    <property type="match status" value="1"/>
</dbReference>